<dbReference type="EMBL" id="CP080647">
    <property type="protein sequence ID" value="QYX80309.1"/>
    <property type="molecule type" value="Genomic_DNA"/>
</dbReference>
<dbReference type="Proteomes" id="UP000827138">
    <property type="component" value="Chromosome"/>
</dbReference>
<sequence length="182" mass="19153">MTSVMGLLEEREAAARVRVEGLQAEAERVLAELGDAQVVLERRVIALAELAEALAAPDGPAEVPVPGPREEAVAKDKVPVAGSIVPRWHRGVTVEALSADYRRIVELVESMPGDGEGISAKELAGRLELPLVPAKIEGVRSRARRLAGRGWLTVLPSGRFTPRQPTLAVPGPGDEPGGRGGG</sequence>
<geneLocation type="plasmid" evidence="4 5">
    <name>unnamed2</name>
</geneLocation>
<feature type="region of interest" description="Disordered" evidence="1">
    <location>
        <begin position="157"/>
        <end position="182"/>
    </location>
</feature>
<proteinExistence type="predicted"/>
<evidence type="ECO:0000313" key="4">
    <source>
        <dbReference type="EMBL" id="QYX83619.1"/>
    </source>
</evidence>
<evidence type="ECO:0000256" key="1">
    <source>
        <dbReference type="SAM" id="MobiDB-lite"/>
    </source>
</evidence>
<organism evidence="4 5">
    <name type="scientific">Streptomyces akebiae</name>
    <dbReference type="NCBI Taxonomy" id="2865673"/>
    <lineage>
        <taxon>Bacteria</taxon>
        <taxon>Bacillati</taxon>
        <taxon>Actinomycetota</taxon>
        <taxon>Actinomycetes</taxon>
        <taxon>Kitasatosporales</taxon>
        <taxon>Streptomycetaceae</taxon>
        <taxon>Streptomyces</taxon>
    </lineage>
</organism>
<accession>A0ABX8Y653</accession>
<keyword evidence="5" id="KW-1185">Reference proteome</keyword>
<evidence type="ECO:0000313" key="5">
    <source>
        <dbReference type="Proteomes" id="UP000827138"/>
    </source>
</evidence>
<evidence type="ECO:0000313" key="3">
    <source>
        <dbReference type="EMBL" id="QYX83548.1"/>
    </source>
</evidence>
<name>A0ABX8Y653_9ACTN</name>
<reference evidence="4 5" key="1">
    <citation type="submission" date="2021-08" db="EMBL/GenBank/DDBJ databases">
        <authorList>
            <person name="Ping M."/>
        </authorList>
    </citation>
    <scope>NUCLEOTIDE SEQUENCE [LARGE SCALE GENOMIC DNA]</scope>
    <source>
        <strain evidence="4 5">MG28</strain>
        <plasmid evidence="4 5">unnamed2</plasmid>
    </source>
</reference>
<dbReference type="EMBL" id="CP080648">
    <property type="protein sequence ID" value="QYX83619.1"/>
    <property type="molecule type" value="Genomic_DNA"/>
</dbReference>
<dbReference type="RefSeq" id="WP_220649035.1">
    <property type="nucleotide sequence ID" value="NZ_CP080647.1"/>
</dbReference>
<evidence type="ECO:0000313" key="2">
    <source>
        <dbReference type="EMBL" id="QYX80309.1"/>
    </source>
</evidence>
<keyword evidence="4" id="KW-0614">Plasmid</keyword>
<protein>
    <submittedName>
        <fullName evidence="4">Uncharacterized protein</fullName>
    </submittedName>
</protein>
<gene>
    <name evidence="2" type="ORF">K1J60_30645</name>
    <name evidence="3" type="ORF">K1J60_44550</name>
    <name evidence="4" type="ORF">K1J60_45350</name>
</gene>
<dbReference type="EMBL" id="CP080648">
    <property type="protein sequence ID" value="QYX83548.1"/>
    <property type="molecule type" value="Genomic_DNA"/>
</dbReference>
<dbReference type="Proteomes" id="UP000827138">
    <property type="component" value="Plasmid unnamed2"/>
</dbReference>